<evidence type="ECO:0000256" key="1">
    <source>
        <dbReference type="SAM" id="SignalP"/>
    </source>
</evidence>
<accession>A0ABC8W6C9</accession>
<feature type="chain" id="PRO_5044761542" description="Root cap protein 1" evidence="1">
    <location>
        <begin position="30"/>
        <end position="343"/>
    </location>
</feature>
<dbReference type="Proteomes" id="UP001497457">
    <property type="component" value="Chromosome 11b"/>
</dbReference>
<evidence type="ECO:0008006" key="4">
    <source>
        <dbReference type="Google" id="ProtNLM"/>
    </source>
</evidence>
<feature type="signal peptide" evidence="1">
    <location>
        <begin position="1"/>
        <end position="29"/>
    </location>
</feature>
<keyword evidence="3" id="KW-1185">Reference proteome</keyword>
<reference evidence="2 3" key="2">
    <citation type="submission" date="2024-10" db="EMBL/GenBank/DDBJ databases">
        <authorList>
            <person name="Ryan C."/>
        </authorList>
    </citation>
    <scope>NUCLEOTIDE SEQUENCE [LARGE SCALE GENOMIC DNA]</scope>
</reference>
<keyword evidence="1" id="KW-0732">Signal</keyword>
<reference evidence="3" key="1">
    <citation type="submission" date="2024-06" db="EMBL/GenBank/DDBJ databases">
        <authorList>
            <person name="Ryan C."/>
        </authorList>
    </citation>
    <scope>NUCLEOTIDE SEQUENCE [LARGE SCALE GENOMIC DNA]</scope>
</reference>
<sequence>MARWSASTAAAVATVLGASLLYMALGASAQKLPPGNMQVITMNGKRNSKFTCADAKKNSKRPGCSASCPGRCPKKCLVLCPTCKTFCLCDFYPGVSCGDPRFTGADGNNFYFHGKKDQDFCILSDAGLHINAHFIGKRNPAMSRDFTWIQALGIRFAHHHLYVGATHTAHWDAAADHLTVAFDDEAVTLPAAAGARWSPATAPSLLVTRTAQANTVVVELRGVFRIMANAVPITAEDSRVHGYGVTDDDSLVHLDLGFKFYDLTDDVHGVLGQTYRTDYVNRLNVAAKMPVMGGADSFVSSGLFETDCDVARFGRGGSATAAAGSAAAGAGNGIAMVTDAKYL</sequence>
<dbReference type="PANTHER" id="PTHR31656">
    <property type="entry name" value="ROOT CAP DOMAIN-CONTAINING PROTEIN"/>
    <property type="match status" value="1"/>
</dbReference>
<dbReference type="Pfam" id="PF06830">
    <property type="entry name" value="Root_cap"/>
    <property type="match status" value="1"/>
</dbReference>
<dbReference type="InterPro" id="IPR009646">
    <property type="entry name" value="Root_cap"/>
</dbReference>
<evidence type="ECO:0000313" key="3">
    <source>
        <dbReference type="Proteomes" id="UP001497457"/>
    </source>
</evidence>
<dbReference type="EMBL" id="OZ075121">
    <property type="protein sequence ID" value="CAL4903358.1"/>
    <property type="molecule type" value="Genomic_DNA"/>
</dbReference>
<dbReference type="AlphaFoldDB" id="A0ABC8W6C9"/>
<proteinExistence type="predicted"/>
<evidence type="ECO:0000313" key="2">
    <source>
        <dbReference type="EMBL" id="CAL4903358.1"/>
    </source>
</evidence>
<protein>
    <recommendedName>
        <fullName evidence="4">Root cap protein 1</fullName>
    </recommendedName>
</protein>
<name>A0ABC8W6C9_9POAL</name>
<organism evidence="2 3">
    <name type="scientific">Urochloa decumbens</name>
    <dbReference type="NCBI Taxonomy" id="240449"/>
    <lineage>
        <taxon>Eukaryota</taxon>
        <taxon>Viridiplantae</taxon>
        <taxon>Streptophyta</taxon>
        <taxon>Embryophyta</taxon>
        <taxon>Tracheophyta</taxon>
        <taxon>Spermatophyta</taxon>
        <taxon>Magnoliopsida</taxon>
        <taxon>Liliopsida</taxon>
        <taxon>Poales</taxon>
        <taxon>Poaceae</taxon>
        <taxon>PACMAD clade</taxon>
        <taxon>Panicoideae</taxon>
        <taxon>Panicodae</taxon>
        <taxon>Paniceae</taxon>
        <taxon>Melinidinae</taxon>
        <taxon>Urochloa</taxon>
    </lineage>
</organism>
<gene>
    <name evidence="2" type="ORF">URODEC1_LOCUS10491</name>
</gene>